<evidence type="ECO:0000256" key="1">
    <source>
        <dbReference type="SAM" id="MobiDB-lite"/>
    </source>
</evidence>
<proteinExistence type="predicted"/>
<dbReference type="Pfam" id="PF07607">
    <property type="entry name" value="DUF1570"/>
    <property type="match status" value="1"/>
</dbReference>
<evidence type="ECO:0000259" key="2">
    <source>
        <dbReference type="Pfam" id="PF07607"/>
    </source>
</evidence>
<protein>
    <submittedName>
        <fullName evidence="3">DUF1570 domain-containing protein</fullName>
    </submittedName>
</protein>
<comment type="caution">
    <text evidence="3">The sequence shown here is derived from an EMBL/GenBank/DDBJ whole genome shotgun (WGS) entry which is preliminary data.</text>
</comment>
<evidence type="ECO:0000313" key="3">
    <source>
        <dbReference type="EMBL" id="MCO6045001.1"/>
    </source>
</evidence>
<name>A0A9X2FHJ5_9BACT</name>
<dbReference type="Proteomes" id="UP001155241">
    <property type="component" value="Unassembled WGS sequence"/>
</dbReference>
<accession>A0A9X2FHJ5</accession>
<keyword evidence="4" id="KW-1185">Reference proteome</keyword>
<reference evidence="3" key="1">
    <citation type="submission" date="2022-06" db="EMBL/GenBank/DDBJ databases">
        <title>Aeoliella straminimaris, a novel planctomycete from sediments.</title>
        <authorList>
            <person name="Vitorino I.R."/>
            <person name="Lage O.M."/>
        </authorList>
    </citation>
    <scope>NUCLEOTIDE SEQUENCE</scope>
    <source>
        <strain evidence="3">ICT_H6.2</strain>
    </source>
</reference>
<dbReference type="AlphaFoldDB" id="A0A9X2FHJ5"/>
<feature type="domain" description="DUF1570" evidence="2">
    <location>
        <begin position="296"/>
        <end position="396"/>
    </location>
</feature>
<sequence length="433" mass="49432">MKHITFTTRWRPTLRRPVWRVGAAIGMVLFSISMVTAAPTAEQETTSDVTALEGETVVVTLKSGVEYEDFVVDRVTTHTRTGQPQRLIGQLASSRRRTFKFDTIEQIALDGKVMFRHSASATPHSGESKKSKSTEETKEDEAAKQHELWLARLRARGVKPWDPLTEEDHAKAIEAHKQRYQEVAKLLPGLQLYETKHFLFCSNLQPQQVRVFVQSLDRMYSWMQHTYGVDPDQPVWRGKASVFAFAQKSEFVAFESKFMENDSTGFAMGLCHHDWDRNVCVACYTGDDPDYFATILVHETSHGFIFCYQTRALVPSWVNEGMAEVIASKMVPSSQGVQRKEKKFIESMLQSPQPRLGDDFFSTTQNIPSDRYGSATSMTRFLIQTDQEKYVRFIKLLKEGMSWEEALEASYNANKQQLVSAYGRWIGVPNLRP</sequence>
<feature type="compositionally biased region" description="Basic and acidic residues" evidence="1">
    <location>
        <begin position="126"/>
        <end position="141"/>
    </location>
</feature>
<dbReference type="EMBL" id="JAMXLR010000051">
    <property type="protein sequence ID" value="MCO6045001.1"/>
    <property type="molecule type" value="Genomic_DNA"/>
</dbReference>
<organism evidence="3 4">
    <name type="scientific">Aeoliella straminimaris</name>
    <dbReference type="NCBI Taxonomy" id="2954799"/>
    <lineage>
        <taxon>Bacteria</taxon>
        <taxon>Pseudomonadati</taxon>
        <taxon>Planctomycetota</taxon>
        <taxon>Planctomycetia</taxon>
        <taxon>Pirellulales</taxon>
        <taxon>Lacipirellulaceae</taxon>
        <taxon>Aeoliella</taxon>
    </lineage>
</organism>
<evidence type="ECO:0000313" key="4">
    <source>
        <dbReference type="Proteomes" id="UP001155241"/>
    </source>
</evidence>
<gene>
    <name evidence="3" type="ORF">NG895_13915</name>
</gene>
<dbReference type="RefSeq" id="WP_252853114.1">
    <property type="nucleotide sequence ID" value="NZ_JAMXLR010000051.1"/>
</dbReference>
<feature type="region of interest" description="Disordered" evidence="1">
    <location>
        <begin position="118"/>
        <end position="141"/>
    </location>
</feature>
<dbReference type="InterPro" id="IPR011464">
    <property type="entry name" value="DUF1570"/>
</dbReference>